<evidence type="ECO:0000256" key="8">
    <source>
        <dbReference type="ARBA" id="ARBA00022884"/>
    </source>
</evidence>
<dbReference type="InterPro" id="IPR018998">
    <property type="entry name" value="EndoU_C"/>
</dbReference>
<keyword evidence="8 11" id="KW-0694">RNA-binding</keyword>
<feature type="domain" description="EndoU" evidence="12">
    <location>
        <begin position="1"/>
        <end position="162"/>
    </location>
</feature>
<keyword evidence="7 11" id="KW-0378">Hydrolase</keyword>
<reference evidence="13 14" key="2">
    <citation type="submission" date="2018-10" db="EMBL/GenBank/DDBJ databases">
        <authorList>
            <consortium name="Pathogen Informatics"/>
        </authorList>
    </citation>
    <scope>NUCLEOTIDE SEQUENCE [LARGE SCALE GENOMIC DNA]</scope>
</reference>
<keyword evidence="5 11" id="KW-0479">Metal-binding</keyword>
<evidence type="ECO:0000256" key="1">
    <source>
        <dbReference type="ARBA" id="ARBA00001936"/>
    </source>
</evidence>
<evidence type="ECO:0000313" key="14">
    <source>
        <dbReference type="Proteomes" id="UP000274131"/>
    </source>
</evidence>
<comment type="cofactor">
    <cofactor evidence="1 11">
        <name>Mn(2+)</name>
        <dbReference type="ChEBI" id="CHEBI:29035"/>
    </cofactor>
</comment>
<evidence type="ECO:0000256" key="9">
    <source>
        <dbReference type="ARBA" id="ARBA00023211"/>
    </source>
</evidence>
<evidence type="ECO:0000256" key="7">
    <source>
        <dbReference type="ARBA" id="ARBA00022801"/>
    </source>
</evidence>
<evidence type="ECO:0000259" key="12">
    <source>
        <dbReference type="PROSITE" id="PS51959"/>
    </source>
</evidence>
<evidence type="ECO:0000256" key="4">
    <source>
        <dbReference type="ARBA" id="ARBA00022722"/>
    </source>
</evidence>
<dbReference type="GO" id="GO:0004521">
    <property type="term" value="F:RNA endonuclease activity"/>
    <property type="evidence" value="ECO:0007669"/>
    <property type="project" value="UniProtKB-UniRule"/>
</dbReference>
<comment type="similarity">
    <text evidence="2 11">Belongs to the ENDOU family.</text>
</comment>
<dbReference type="EMBL" id="UXUI01014412">
    <property type="protein sequence ID" value="VDD97639.1"/>
    <property type="molecule type" value="Genomic_DNA"/>
</dbReference>
<evidence type="ECO:0000256" key="11">
    <source>
        <dbReference type="RuleBase" id="RU367085"/>
    </source>
</evidence>
<dbReference type="InterPro" id="IPR039787">
    <property type="entry name" value="ENDOU"/>
</dbReference>
<protein>
    <submittedName>
        <fullName evidence="15">Endoribonuclease</fullName>
    </submittedName>
</protein>
<accession>A0A0N4VQE4</accession>
<proteinExistence type="inferred from homology"/>
<dbReference type="WBParaSite" id="EVEC_0001324301-mRNA-1">
    <property type="protein sequence ID" value="EVEC_0001324301-mRNA-1"/>
    <property type="gene ID" value="EVEC_0001324301"/>
</dbReference>
<dbReference type="OrthoDB" id="430326at2759"/>
<dbReference type="GO" id="GO:0016787">
    <property type="term" value="F:hydrolase activity"/>
    <property type="evidence" value="ECO:0007669"/>
    <property type="project" value="UniProtKB-KW"/>
</dbReference>
<dbReference type="PROSITE" id="PS51959">
    <property type="entry name" value="ENDOU"/>
    <property type="match status" value="1"/>
</dbReference>
<evidence type="ECO:0000313" key="15">
    <source>
        <dbReference type="WBParaSite" id="EVEC_0001324301-mRNA-1"/>
    </source>
</evidence>
<reference evidence="15" key="1">
    <citation type="submission" date="2017-02" db="UniProtKB">
        <authorList>
            <consortium name="WormBaseParasite"/>
        </authorList>
    </citation>
    <scope>IDENTIFICATION</scope>
</reference>
<dbReference type="GO" id="GO:0016829">
    <property type="term" value="F:lyase activity"/>
    <property type="evidence" value="ECO:0007669"/>
    <property type="project" value="UniProtKB-KW"/>
</dbReference>
<dbReference type="SUPFAM" id="SSF142877">
    <property type="entry name" value="EndoU-like"/>
    <property type="match status" value="1"/>
</dbReference>
<dbReference type="PANTHER" id="PTHR12439">
    <property type="entry name" value="PLACENTAL PROTEIN 11-RELATED"/>
    <property type="match status" value="1"/>
</dbReference>
<gene>
    <name evidence="13" type="ORF">EVEC_LOCUS12390</name>
</gene>
<dbReference type="Pfam" id="PF09412">
    <property type="entry name" value="XendoU"/>
    <property type="match status" value="1"/>
</dbReference>
<evidence type="ECO:0000256" key="6">
    <source>
        <dbReference type="ARBA" id="ARBA00022759"/>
    </source>
</evidence>
<organism evidence="15">
    <name type="scientific">Enterobius vermicularis</name>
    <name type="common">Human pinworm</name>
    <dbReference type="NCBI Taxonomy" id="51028"/>
    <lineage>
        <taxon>Eukaryota</taxon>
        <taxon>Metazoa</taxon>
        <taxon>Ecdysozoa</taxon>
        <taxon>Nematoda</taxon>
        <taxon>Chromadorea</taxon>
        <taxon>Rhabditida</taxon>
        <taxon>Spirurina</taxon>
        <taxon>Oxyuridomorpha</taxon>
        <taxon>Oxyuroidea</taxon>
        <taxon>Oxyuridae</taxon>
        <taxon>Enterobius</taxon>
    </lineage>
</organism>
<dbReference type="AlphaFoldDB" id="A0A0N4VQE4"/>
<dbReference type="GO" id="GO:0003723">
    <property type="term" value="F:RNA binding"/>
    <property type="evidence" value="ECO:0007669"/>
    <property type="project" value="UniProtKB-UniRule"/>
</dbReference>
<evidence type="ECO:0000256" key="2">
    <source>
        <dbReference type="ARBA" id="ARBA00010168"/>
    </source>
</evidence>
<keyword evidence="9 11" id="KW-0464">Manganese</keyword>
<keyword evidence="14" id="KW-1185">Reference proteome</keyword>
<evidence type="ECO:0000313" key="13">
    <source>
        <dbReference type="EMBL" id="VDD97639.1"/>
    </source>
</evidence>
<keyword evidence="10" id="KW-0456">Lyase</keyword>
<dbReference type="Proteomes" id="UP000274131">
    <property type="component" value="Unassembled WGS sequence"/>
</dbReference>
<comment type="subunit">
    <text evidence="3 11">Monomer.</text>
</comment>
<evidence type="ECO:0000256" key="10">
    <source>
        <dbReference type="ARBA" id="ARBA00023239"/>
    </source>
</evidence>
<dbReference type="PANTHER" id="PTHR12439:SF42">
    <property type="entry name" value="ENDORIBONUCLEASE-RELATED"/>
    <property type="match status" value="1"/>
</dbReference>
<dbReference type="GO" id="GO:0046872">
    <property type="term" value="F:metal ion binding"/>
    <property type="evidence" value="ECO:0007669"/>
    <property type="project" value="UniProtKB-UniRule"/>
</dbReference>
<evidence type="ECO:0000256" key="5">
    <source>
        <dbReference type="ARBA" id="ARBA00022723"/>
    </source>
</evidence>
<sequence length="204" mass="23490">MLQLKPAFSFHEKVLCGEWIIGDCITYGLFQMQDVMFASFLTSSPQHVFVGEWRGSVVSGLHSWVRYYYLENSSAISYYGYHEHKEDFFASIQYSWYGKFKRIGSFNTGTSPAFDFAVFTLCTLVRPGKESCSFQIDDYRLTVTAIKTEDSRLITVYPVRTMTERRSSGIVINCRNSKTSLMKKTLFPTQVVPVFEEEISTQTK</sequence>
<evidence type="ECO:0000256" key="3">
    <source>
        <dbReference type="ARBA" id="ARBA00011245"/>
    </source>
</evidence>
<dbReference type="InterPro" id="IPR037227">
    <property type="entry name" value="EndoU-like"/>
</dbReference>
<keyword evidence="4 11" id="KW-0540">Nuclease</keyword>
<keyword evidence="6 11" id="KW-0255">Endonuclease</keyword>
<name>A0A0N4VQE4_ENTVE</name>